<organism evidence="6 7">
    <name type="scientific">Synchytrium microbalum</name>
    <dbReference type="NCBI Taxonomy" id="1806994"/>
    <lineage>
        <taxon>Eukaryota</taxon>
        <taxon>Fungi</taxon>
        <taxon>Fungi incertae sedis</taxon>
        <taxon>Chytridiomycota</taxon>
        <taxon>Chytridiomycota incertae sedis</taxon>
        <taxon>Chytridiomycetes</taxon>
        <taxon>Synchytriales</taxon>
        <taxon>Synchytriaceae</taxon>
        <taxon>Synchytrium</taxon>
    </lineage>
</organism>
<feature type="domain" description="MIF4G" evidence="5">
    <location>
        <begin position="626"/>
        <end position="834"/>
    </location>
</feature>
<evidence type="ECO:0000256" key="1">
    <source>
        <dbReference type="ARBA" id="ARBA00004496"/>
    </source>
</evidence>
<feature type="domain" description="MIF4G" evidence="5">
    <location>
        <begin position="441"/>
        <end position="611"/>
    </location>
</feature>
<feature type="region of interest" description="Disordered" evidence="4">
    <location>
        <begin position="1052"/>
        <end position="1160"/>
    </location>
</feature>
<dbReference type="GO" id="GO:0000184">
    <property type="term" value="P:nuclear-transcribed mRNA catabolic process, nonsense-mediated decay"/>
    <property type="evidence" value="ECO:0007669"/>
    <property type="project" value="InterPro"/>
</dbReference>
<evidence type="ECO:0000313" key="7">
    <source>
        <dbReference type="Proteomes" id="UP000319731"/>
    </source>
</evidence>
<evidence type="ECO:0000313" key="6">
    <source>
        <dbReference type="EMBL" id="TPX30482.1"/>
    </source>
</evidence>
<keyword evidence="3" id="KW-0175">Coiled coil</keyword>
<feature type="coiled-coil region" evidence="3">
    <location>
        <begin position="1013"/>
        <end position="1040"/>
    </location>
</feature>
<name>A0A507BS14_9FUNG</name>
<dbReference type="RefSeq" id="XP_031022137.1">
    <property type="nucleotide sequence ID" value="XM_031171891.1"/>
</dbReference>
<dbReference type="PANTHER" id="PTHR12839">
    <property type="entry name" value="NONSENSE-MEDIATED MRNA DECAY PROTEIN 2 UP-FRAMESHIFT SUPPRESSOR 2"/>
    <property type="match status" value="1"/>
</dbReference>
<feature type="region of interest" description="Disordered" evidence="4">
    <location>
        <begin position="394"/>
        <end position="439"/>
    </location>
</feature>
<feature type="compositionally biased region" description="Gly residues" evidence="4">
    <location>
        <begin position="1123"/>
        <end position="1137"/>
    </location>
</feature>
<dbReference type="EMBL" id="QEAO01000068">
    <property type="protein sequence ID" value="TPX30482.1"/>
    <property type="molecule type" value="Genomic_DNA"/>
</dbReference>
<feature type="compositionally biased region" description="Basic and acidic residues" evidence="4">
    <location>
        <begin position="881"/>
        <end position="890"/>
    </location>
</feature>
<evidence type="ECO:0000256" key="4">
    <source>
        <dbReference type="SAM" id="MobiDB-lite"/>
    </source>
</evidence>
<feature type="region of interest" description="Disordered" evidence="4">
    <location>
        <begin position="125"/>
        <end position="148"/>
    </location>
</feature>
<feature type="compositionally biased region" description="Acidic residues" evidence="4">
    <location>
        <begin position="891"/>
        <end position="920"/>
    </location>
</feature>
<dbReference type="SMART" id="SM00543">
    <property type="entry name" value="MIF4G"/>
    <property type="match status" value="3"/>
</dbReference>
<feature type="compositionally biased region" description="Acidic residues" evidence="4">
    <location>
        <begin position="412"/>
        <end position="428"/>
    </location>
</feature>
<feature type="domain" description="MIF4G" evidence="5">
    <location>
        <begin position="43"/>
        <end position="257"/>
    </location>
</feature>
<feature type="compositionally biased region" description="Polar residues" evidence="4">
    <location>
        <begin position="1062"/>
        <end position="1071"/>
    </location>
</feature>
<feature type="compositionally biased region" description="Basic and acidic residues" evidence="4">
    <location>
        <begin position="138"/>
        <end position="147"/>
    </location>
</feature>
<evidence type="ECO:0000256" key="3">
    <source>
        <dbReference type="SAM" id="Coils"/>
    </source>
</evidence>
<sequence length="1160" mass="129674">MSDAAIKENESGIHHKRELRAKNLDATKTRPDPSTFANLDGSIKKNTAFIKKLKTSLVADQLDALIKDITSLKLEKYISEIATAIAAEARFKTAADVLAAVEICSLLHQRFKDFTPELVPSLVKQIGPPPSTANLSPEQKEREESGRVAKQRSAMRLITELYLVGIVVDAPNAKESIMTRMIKDLISSDKEGYANLTLAVTFAKAFGPYFFGPKVHTDEEDVADKTAQTSQEYDIFVPKDIQNIIKSLFLDYFKRAEKDLVRGHKAIRKMEHANQEHLIARGEVSEERQERFEKNMKTYERLLTGVQALADALDQEMPDLPKDDVFSSQLGGSGATLTVAVRPDDEDAGTGVWEDEESKSFYEDLVDLRSKVPPVLLGERVEPKVETAEDIEQALAKEDDGSSSKTTTPEPTEIDAEDNDVATEEETATESATTTAAPSSGAPLALLITRLSEPMNREAIDTLAVEFCFINTKTARRKVATHLNSVSRQRLDLLPFYARFAATLLPYMPDIGQAVLDRNIRYMAELVKFKVAPPHMAFHYIKSLLDVFVGENVELLCIFLESCGRFLFRSHETSPRMATYLDIMMKKKAAVIVDPRQVALIDSAYYDCNPPTRLAAVKKERPPIQLYIRKVIYHDLNRKNVDKVLKQLRKLDWNDPLHLSCITKVFHKVWKVKFSNLHLVAFLASELMRHYPQFGIGVIDATLEDIRLGLETNLFKMNQRRIAVVKFLGELYNYNMLDSPVIFDTLFLLMTYGHEGGFVKPGVMNPLDAPHDFFRVRLICTLLETCGEYFDKGPTGRRLDDFLTYLQLYINSKAKAPIDIDFLVAETFELLRPSRRLYSSYEEALTAVQDLYSKRVGSAQTSQPEIAVSSPDDEMEEEEEGVGHANHDKDEDGESDDDDEGGEEDDKEEDFNEEDNNDEDVVVHMPETGMEDDPDNDEFDKDFSRMMQDSLESRKTAPRPPTFDVPIPAKSAAMKREEEGNMNPDQVAFTLLVKRGTKATSKSLVIPAESSLAQAARAQIEAEKEERGLLKQLVLNYEERGRIDAAREETFIENARSWGSLKDQQSSSGSTRLEDDNSIPQAEYIPGLGRGRGIREFRTSNNSNFVAAGGGGRGDQQRRGSNAQGGGYGQRGSSRGGGEGRGRGDGRGRGEFRGRGSAAS</sequence>
<dbReference type="InterPro" id="IPR016024">
    <property type="entry name" value="ARM-type_fold"/>
</dbReference>
<dbReference type="AlphaFoldDB" id="A0A507BS14"/>
<evidence type="ECO:0000256" key="2">
    <source>
        <dbReference type="ARBA" id="ARBA00022490"/>
    </source>
</evidence>
<feature type="region of interest" description="Disordered" evidence="4">
    <location>
        <begin position="856"/>
        <end position="967"/>
    </location>
</feature>
<dbReference type="PANTHER" id="PTHR12839:SF7">
    <property type="entry name" value="REGULATOR OF NONSENSE TRANSCRIPTS 2"/>
    <property type="match status" value="1"/>
</dbReference>
<dbReference type="SUPFAM" id="SSF48371">
    <property type="entry name" value="ARM repeat"/>
    <property type="match status" value="3"/>
</dbReference>
<comment type="subcellular location">
    <subcellularLocation>
        <location evidence="1">Cytoplasm</location>
    </subcellularLocation>
</comment>
<dbReference type="Pfam" id="PF02854">
    <property type="entry name" value="MIF4G"/>
    <property type="match status" value="3"/>
</dbReference>
<dbReference type="Gene3D" id="1.25.40.180">
    <property type="match status" value="3"/>
</dbReference>
<dbReference type="STRING" id="1806994.A0A507BS14"/>
<dbReference type="Proteomes" id="UP000319731">
    <property type="component" value="Unassembled WGS sequence"/>
</dbReference>
<comment type="caution">
    <text evidence="6">The sequence shown here is derived from an EMBL/GenBank/DDBJ whole genome shotgun (WGS) entry which is preliminary data.</text>
</comment>
<reference evidence="6 7" key="1">
    <citation type="journal article" date="2019" name="Sci. Rep.">
        <title>Comparative genomics of chytrid fungi reveal insights into the obligate biotrophic and pathogenic lifestyle of Synchytrium endobioticum.</title>
        <authorList>
            <person name="van de Vossenberg B.T.L.H."/>
            <person name="Warris S."/>
            <person name="Nguyen H.D.T."/>
            <person name="van Gent-Pelzer M.P.E."/>
            <person name="Joly D.L."/>
            <person name="van de Geest H.C."/>
            <person name="Bonants P.J.M."/>
            <person name="Smith D.S."/>
            <person name="Levesque C.A."/>
            <person name="van der Lee T.A.J."/>
        </authorList>
    </citation>
    <scope>NUCLEOTIDE SEQUENCE [LARGE SCALE GENOMIC DNA]</scope>
    <source>
        <strain evidence="6 7">JEL517</strain>
    </source>
</reference>
<feature type="compositionally biased region" description="Acidic residues" evidence="4">
    <location>
        <begin position="929"/>
        <end position="940"/>
    </location>
</feature>
<dbReference type="InterPro" id="IPR003890">
    <property type="entry name" value="MIF4G-like_typ-3"/>
</dbReference>
<keyword evidence="2" id="KW-0963">Cytoplasm</keyword>
<dbReference type="GO" id="GO:0003723">
    <property type="term" value="F:RNA binding"/>
    <property type="evidence" value="ECO:0007669"/>
    <property type="project" value="InterPro"/>
</dbReference>
<feature type="compositionally biased region" description="Basic and acidic residues" evidence="4">
    <location>
        <begin position="1138"/>
        <end position="1154"/>
    </location>
</feature>
<accession>A0A507BS14</accession>
<dbReference type="InterPro" id="IPR007193">
    <property type="entry name" value="Upf2/Nmd2_C"/>
</dbReference>
<gene>
    <name evidence="6" type="ORF">SmJEL517_g05965</name>
</gene>
<keyword evidence="7" id="KW-1185">Reference proteome</keyword>
<proteinExistence type="predicted"/>
<dbReference type="OrthoDB" id="27832at2759"/>
<dbReference type="GeneID" id="42007188"/>
<dbReference type="Pfam" id="PF04050">
    <property type="entry name" value="Upf2"/>
    <property type="match status" value="1"/>
</dbReference>
<dbReference type="GO" id="GO:0035145">
    <property type="term" value="C:exon-exon junction complex"/>
    <property type="evidence" value="ECO:0007669"/>
    <property type="project" value="TreeGrafter"/>
</dbReference>
<evidence type="ECO:0000259" key="5">
    <source>
        <dbReference type="SMART" id="SM00543"/>
    </source>
</evidence>
<dbReference type="InterPro" id="IPR039762">
    <property type="entry name" value="Nmd2/UPF2"/>
</dbReference>
<dbReference type="FunFam" id="1.25.40.180:FF:000037">
    <property type="entry name" value="Nonsense-mediated mRNA decay factor (Upf2)"/>
    <property type="match status" value="1"/>
</dbReference>
<feature type="compositionally biased region" description="Acidic residues" evidence="4">
    <location>
        <begin position="871"/>
        <end position="880"/>
    </location>
</feature>
<protein>
    <recommendedName>
        <fullName evidence="5">MIF4G domain-containing protein</fullName>
    </recommendedName>
</protein>
<dbReference type="GO" id="GO:0005737">
    <property type="term" value="C:cytoplasm"/>
    <property type="evidence" value="ECO:0007669"/>
    <property type="project" value="UniProtKB-SubCell"/>
</dbReference>
<dbReference type="Gene3D" id="4.10.80.160">
    <property type="match status" value="1"/>
</dbReference>